<evidence type="ECO:0000313" key="3">
    <source>
        <dbReference type="Proteomes" id="UP000215914"/>
    </source>
</evidence>
<dbReference type="EMBL" id="MNCJ02000332">
    <property type="protein sequence ID" value="KAF5756073.1"/>
    <property type="molecule type" value="Genomic_DNA"/>
</dbReference>
<gene>
    <name evidence="2" type="ORF">HanXRQr2_Chr17g0810331</name>
</gene>
<dbReference type="AlphaFoldDB" id="A0A9K3GV29"/>
<proteinExistence type="predicted"/>
<evidence type="ECO:0000313" key="2">
    <source>
        <dbReference type="EMBL" id="KAF5756073.1"/>
    </source>
</evidence>
<sequence>MTSTSSEAVNVDGRKQELIDASEASVFFFWFADTKKGTYSNYLHSVGFSVSNSSTFFQLFKRFWFFDVLYFTTYVWLIRH</sequence>
<organism evidence="2 3">
    <name type="scientific">Helianthus annuus</name>
    <name type="common">Common sunflower</name>
    <dbReference type="NCBI Taxonomy" id="4232"/>
    <lineage>
        <taxon>Eukaryota</taxon>
        <taxon>Viridiplantae</taxon>
        <taxon>Streptophyta</taxon>
        <taxon>Embryophyta</taxon>
        <taxon>Tracheophyta</taxon>
        <taxon>Spermatophyta</taxon>
        <taxon>Magnoliopsida</taxon>
        <taxon>eudicotyledons</taxon>
        <taxon>Gunneridae</taxon>
        <taxon>Pentapetalae</taxon>
        <taxon>asterids</taxon>
        <taxon>campanulids</taxon>
        <taxon>Asterales</taxon>
        <taxon>Asteraceae</taxon>
        <taxon>Asteroideae</taxon>
        <taxon>Heliantheae alliance</taxon>
        <taxon>Heliantheae</taxon>
        <taxon>Helianthus</taxon>
    </lineage>
</organism>
<keyword evidence="3" id="KW-1185">Reference proteome</keyword>
<keyword evidence="1" id="KW-0812">Transmembrane</keyword>
<comment type="caution">
    <text evidence="2">The sequence shown here is derived from an EMBL/GenBank/DDBJ whole genome shotgun (WGS) entry which is preliminary data.</text>
</comment>
<feature type="transmembrane region" description="Helical" evidence="1">
    <location>
        <begin position="59"/>
        <end position="78"/>
    </location>
</feature>
<keyword evidence="1" id="KW-0472">Membrane</keyword>
<accession>A0A9K3GV29</accession>
<name>A0A9K3GV29_HELAN</name>
<reference evidence="2" key="2">
    <citation type="submission" date="2020-06" db="EMBL/GenBank/DDBJ databases">
        <title>Helianthus annuus Genome sequencing and assembly Release 2.</title>
        <authorList>
            <person name="Gouzy J."/>
            <person name="Langlade N."/>
            <person name="Munos S."/>
        </authorList>
    </citation>
    <scope>NUCLEOTIDE SEQUENCE</scope>
    <source>
        <tissue evidence="2">Leaves</tissue>
    </source>
</reference>
<keyword evidence="1" id="KW-1133">Transmembrane helix</keyword>
<dbReference type="Proteomes" id="UP000215914">
    <property type="component" value="Unassembled WGS sequence"/>
</dbReference>
<reference evidence="2" key="1">
    <citation type="journal article" date="2017" name="Nature">
        <title>The sunflower genome provides insights into oil metabolism, flowering and Asterid evolution.</title>
        <authorList>
            <person name="Badouin H."/>
            <person name="Gouzy J."/>
            <person name="Grassa C.J."/>
            <person name="Murat F."/>
            <person name="Staton S.E."/>
            <person name="Cottret L."/>
            <person name="Lelandais-Briere C."/>
            <person name="Owens G.L."/>
            <person name="Carrere S."/>
            <person name="Mayjonade B."/>
            <person name="Legrand L."/>
            <person name="Gill N."/>
            <person name="Kane N.C."/>
            <person name="Bowers J.E."/>
            <person name="Hubner S."/>
            <person name="Bellec A."/>
            <person name="Berard A."/>
            <person name="Berges H."/>
            <person name="Blanchet N."/>
            <person name="Boniface M.C."/>
            <person name="Brunel D."/>
            <person name="Catrice O."/>
            <person name="Chaidir N."/>
            <person name="Claudel C."/>
            <person name="Donnadieu C."/>
            <person name="Faraut T."/>
            <person name="Fievet G."/>
            <person name="Helmstetter N."/>
            <person name="King M."/>
            <person name="Knapp S.J."/>
            <person name="Lai Z."/>
            <person name="Le Paslier M.C."/>
            <person name="Lippi Y."/>
            <person name="Lorenzon L."/>
            <person name="Mandel J.R."/>
            <person name="Marage G."/>
            <person name="Marchand G."/>
            <person name="Marquand E."/>
            <person name="Bret-Mestries E."/>
            <person name="Morien E."/>
            <person name="Nambeesan S."/>
            <person name="Nguyen T."/>
            <person name="Pegot-Espagnet P."/>
            <person name="Pouilly N."/>
            <person name="Raftis F."/>
            <person name="Sallet E."/>
            <person name="Schiex T."/>
            <person name="Thomas J."/>
            <person name="Vandecasteele C."/>
            <person name="Vares D."/>
            <person name="Vear F."/>
            <person name="Vautrin S."/>
            <person name="Crespi M."/>
            <person name="Mangin B."/>
            <person name="Burke J.M."/>
            <person name="Salse J."/>
            <person name="Munos S."/>
            <person name="Vincourt P."/>
            <person name="Rieseberg L.H."/>
            <person name="Langlade N.B."/>
        </authorList>
    </citation>
    <scope>NUCLEOTIDE SEQUENCE</scope>
    <source>
        <tissue evidence="2">Leaves</tissue>
    </source>
</reference>
<protein>
    <submittedName>
        <fullName evidence="2">Uncharacterized protein</fullName>
    </submittedName>
</protein>
<dbReference type="Gramene" id="mRNA:HanXRQr2_Chr17g0810331">
    <property type="protein sequence ID" value="mRNA:HanXRQr2_Chr17g0810331"/>
    <property type="gene ID" value="HanXRQr2_Chr17g0810331"/>
</dbReference>
<evidence type="ECO:0000256" key="1">
    <source>
        <dbReference type="SAM" id="Phobius"/>
    </source>
</evidence>